<dbReference type="Pfam" id="PF01112">
    <property type="entry name" value="Asparaginase_2"/>
    <property type="match status" value="1"/>
</dbReference>
<dbReference type="Proteomes" id="UP000799302">
    <property type="component" value="Unassembled WGS sequence"/>
</dbReference>
<dbReference type="GO" id="GO:0005737">
    <property type="term" value="C:cytoplasm"/>
    <property type="evidence" value="ECO:0007669"/>
    <property type="project" value="TreeGrafter"/>
</dbReference>
<feature type="active site" description="Nucleophile" evidence="1">
    <location>
        <position position="253"/>
    </location>
</feature>
<feature type="signal peptide" evidence="5">
    <location>
        <begin position="1"/>
        <end position="22"/>
    </location>
</feature>
<sequence>MQPHLLCKYLLVAGTFIITSFAQYHTPESNYTHMDWPTMKAKIQPRIILHGGAGNITPSNIPPEKYTLYKESMLHILTTANEMLQQPEARALDVVTFAVSMLEDNPLFNAGKGSVFTRAGTNEMESSVMVSNGYHKRGAGCMLLQHVKNPIKLAAEILRRGEEKDGGGAQTHVQMSGPALEELAKGWGLEIVDADYFWTKERWEQHKKGLEANSSQNVVSAVVDEKLVDQTVAYSEKMNGVNQVVSEYVPKGTVGAVVLDSYGTIAVATSTGGMTNKIPGRIGDTPTFGSGFWAEEWHETPLDKEAKEKQLQSLFSQISSLFTNCFPSQKPQEQKSQKQAHSSQDTLIEESPNNKPHTDKSHASKGKLRHAVGLSGTGNGDSFLRLSAARTVAAMSRFSQISLAEAVTSMAGPGGELVQAAGDRWNGTAGEGEGGFIGIELVGQKGKIVWDYNRGMFRAYIDDDGKAVFGAFRSDEA</sequence>
<dbReference type="AlphaFoldDB" id="A0A6A6UDE5"/>
<keyword evidence="5" id="KW-0732">Signal</keyword>
<evidence type="ECO:0000256" key="4">
    <source>
        <dbReference type="SAM" id="MobiDB-lite"/>
    </source>
</evidence>
<dbReference type="InterPro" id="IPR029055">
    <property type="entry name" value="Ntn_hydrolases_N"/>
</dbReference>
<feature type="site" description="Cleavage; by autolysis" evidence="3">
    <location>
        <begin position="252"/>
        <end position="253"/>
    </location>
</feature>
<evidence type="ECO:0000313" key="7">
    <source>
        <dbReference type="Proteomes" id="UP000799302"/>
    </source>
</evidence>
<proteinExistence type="predicted"/>
<dbReference type="SUPFAM" id="SSF56235">
    <property type="entry name" value="N-terminal nucleophile aminohydrolases (Ntn hydrolases)"/>
    <property type="match status" value="1"/>
</dbReference>
<dbReference type="PANTHER" id="PTHR10188:SF43">
    <property type="entry name" value="ASPARAGINASE (EUROFUNG)"/>
    <property type="match status" value="1"/>
</dbReference>
<feature type="binding site" evidence="2">
    <location>
        <begin position="281"/>
        <end position="284"/>
    </location>
    <ligand>
        <name>substrate</name>
    </ligand>
</feature>
<dbReference type="Gene3D" id="3.60.20.30">
    <property type="entry name" value="(Glycosyl)asparaginase"/>
    <property type="match status" value="1"/>
</dbReference>
<evidence type="ECO:0000256" key="1">
    <source>
        <dbReference type="PIRSR" id="PIRSR600246-1"/>
    </source>
</evidence>
<evidence type="ECO:0000256" key="5">
    <source>
        <dbReference type="SAM" id="SignalP"/>
    </source>
</evidence>
<keyword evidence="7" id="KW-1185">Reference proteome</keyword>
<dbReference type="CDD" id="cd04701">
    <property type="entry name" value="Asparaginase_2"/>
    <property type="match status" value="1"/>
</dbReference>
<gene>
    <name evidence="6" type="ORF">BT63DRAFT_423858</name>
</gene>
<reference evidence="6" key="1">
    <citation type="journal article" date="2020" name="Stud. Mycol.">
        <title>101 Dothideomycetes genomes: a test case for predicting lifestyles and emergence of pathogens.</title>
        <authorList>
            <person name="Haridas S."/>
            <person name="Albert R."/>
            <person name="Binder M."/>
            <person name="Bloem J."/>
            <person name="Labutti K."/>
            <person name="Salamov A."/>
            <person name="Andreopoulos B."/>
            <person name="Baker S."/>
            <person name="Barry K."/>
            <person name="Bills G."/>
            <person name="Bluhm B."/>
            <person name="Cannon C."/>
            <person name="Castanera R."/>
            <person name="Culley D."/>
            <person name="Daum C."/>
            <person name="Ezra D."/>
            <person name="Gonzalez J."/>
            <person name="Henrissat B."/>
            <person name="Kuo A."/>
            <person name="Liang C."/>
            <person name="Lipzen A."/>
            <person name="Lutzoni F."/>
            <person name="Magnuson J."/>
            <person name="Mondo S."/>
            <person name="Nolan M."/>
            <person name="Ohm R."/>
            <person name="Pangilinan J."/>
            <person name="Park H.-J."/>
            <person name="Ramirez L."/>
            <person name="Alfaro M."/>
            <person name="Sun H."/>
            <person name="Tritt A."/>
            <person name="Yoshinaga Y."/>
            <person name="Zwiers L.-H."/>
            <person name="Turgeon B."/>
            <person name="Goodwin S."/>
            <person name="Spatafora J."/>
            <person name="Crous P."/>
            <person name="Grigoriev I."/>
        </authorList>
    </citation>
    <scope>NUCLEOTIDE SEQUENCE</scope>
    <source>
        <strain evidence="6">CBS 115976</strain>
    </source>
</reference>
<dbReference type="EMBL" id="MU004234">
    <property type="protein sequence ID" value="KAF2669880.1"/>
    <property type="molecule type" value="Genomic_DNA"/>
</dbReference>
<evidence type="ECO:0000256" key="3">
    <source>
        <dbReference type="PIRSR" id="PIRSR600246-3"/>
    </source>
</evidence>
<accession>A0A6A6UDE5</accession>
<organism evidence="6 7">
    <name type="scientific">Microthyrium microscopicum</name>
    <dbReference type="NCBI Taxonomy" id="703497"/>
    <lineage>
        <taxon>Eukaryota</taxon>
        <taxon>Fungi</taxon>
        <taxon>Dikarya</taxon>
        <taxon>Ascomycota</taxon>
        <taxon>Pezizomycotina</taxon>
        <taxon>Dothideomycetes</taxon>
        <taxon>Dothideomycetes incertae sedis</taxon>
        <taxon>Microthyriales</taxon>
        <taxon>Microthyriaceae</taxon>
        <taxon>Microthyrium</taxon>
    </lineage>
</organism>
<feature type="binding site" evidence="2">
    <location>
        <begin position="377"/>
        <end position="380"/>
    </location>
    <ligand>
        <name>substrate</name>
    </ligand>
</feature>
<keyword evidence="6" id="KW-0378">Hydrolase</keyword>
<feature type="compositionally biased region" description="Polar residues" evidence="4">
    <location>
        <begin position="340"/>
        <end position="355"/>
    </location>
</feature>
<feature type="chain" id="PRO_5025510513" evidence="5">
    <location>
        <begin position="23"/>
        <end position="477"/>
    </location>
</feature>
<dbReference type="PANTHER" id="PTHR10188">
    <property type="entry name" value="L-ASPARAGINASE"/>
    <property type="match status" value="1"/>
</dbReference>
<evidence type="ECO:0000313" key="6">
    <source>
        <dbReference type="EMBL" id="KAF2669880.1"/>
    </source>
</evidence>
<name>A0A6A6UDE5_9PEZI</name>
<protein>
    <submittedName>
        <fullName evidence="6">N-terminal nucleophile aminohydrolase</fullName>
    </submittedName>
</protein>
<dbReference type="GO" id="GO:0016787">
    <property type="term" value="F:hydrolase activity"/>
    <property type="evidence" value="ECO:0007669"/>
    <property type="project" value="UniProtKB-KW"/>
</dbReference>
<dbReference type="InterPro" id="IPR000246">
    <property type="entry name" value="Peptidase_T2"/>
</dbReference>
<feature type="region of interest" description="Disordered" evidence="4">
    <location>
        <begin position="326"/>
        <end position="373"/>
    </location>
</feature>
<evidence type="ECO:0000256" key="2">
    <source>
        <dbReference type="PIRSR" id="PIRSR600246-2"/>
    </source>
</evidence>
<dbReference type="OrthoDB" id="2262349at2759"/>